<keyword evidence="3" id="KW-1185">Reference proteome</keyword>
<name>G7IFJ9_MEDTR</name>
<reference evidence="1 3" key="2">
    <citation type="journal article" date="2014" name="BMC Genomics">
        <title>An improved genome release (version Mt4.0) for the model legume Medicago truncatula.</title>
        <authorList>
            <person name="Tang H."/>
            <person name="Krishnakumar V."/>
            <person name="Bidwell S."/>
            <person name="Rosen B."/>
            <person name="Chan A."/>
            <person name="Zhou S."/>
            <person name="Gentzbittel L."/>
            <person name="Childs K.L."/>
            <person name="Yandell M."/>
            <person name="Gundlach H."/>
            <person name="Mayer K.F."/>
            <person name="Schwartz D.C."/>
            <person name="Town C.D."/>
        </authorList>
    </citation>
    <scope>GENOME REANNOTATION</scope>
    <source>
        <strain evidence="2 3">cv. Jemalong A17</strain>
    </source>
</reference>
<protein>
    <submittedName>
        <fullName evidence="1 2">Uncharacterized protein</fullName>
    </submittedName>
</protein>
<reference evidence="1 3" key="1">
    <citation type="journal article" date="2011" name="Nature">
        <title>The Medicago genome provides insight into the evolution of rhizobial symbioses.</title>
        <authorList>
            <person name="Young N.D."/>
            <person name="Debelle F."/>
            <person name="Oldroyd G.E."/>
            <person name="Geurts R."/>
            <person name="Cannon S.B."/>
            <person name="Udvardi M.K."/>
            <person name="Benedito V.A."/>
            <person name="Mayer K.F."/>
            <person name="Gouzy J."/>
            <person name="Schoof H."/>
            <person name="Van de Peer Y."/>
            <person name="Proost S."/>
            <person name="Cook D.R."/>
            <person name="Meyers B.C."/>
            <person name="Spannagl M."/>
            <person name="Cheung F."/>
            <person name="De Mita S."/>
            <person name="Krishnakumar V."/>
            <person name="Gundlach H."/>
            <person name="Zhou S."/>
            <person name="Mudge J."/>
            <person name="Bharti A.K."/>
            <person name="Murray J.D."/>
            <person name="Naoumkina M.A."/>
            <person name="Rosen B."/>
            <person name="Silverstein K.A."/>
            <person name="Tang H."/>
            <person name="Rombauts S."/>
            <person name="Zhao P.X."/>
            <person name="Zhou P."/>
            <person name="Barbe V."/>
            <person name="Bardou P."/>
            <person name="Bechner M."/>
            <person name="Bellec A."/>
            <person name="Berger A."/>
            <person name="Berges H."/>
            <person name="Bidwell S."/>
            <person name="Bisseling T."/>
            <person name="Choisne N."/>
            <person name="Couloux A."/>
            <person name="Denny R."/>
            <person name="Deshpande S."/>
            <person name="Dai X."/>
            <person name="Doyle J.J."/>
            <person name="Dudez A.M."/>
            <person name="Farmer A.D."/>
            <person name="Fouteau S."/>
            <person name="Franken C."/>
            <person name="Gibelin C."/>
            <person name="Gish J."/>
            <person name="Goldstein S."/>
            <person name="Gonzalez A.J."/>
            <person name="Green P.J."/>
            <person name="Hallab A."/>
            <person name="Hartog M."/>
            <person name="Hua A."/>
            <person name="Humphray S.J."/>
            <person name="Jeong D.H."/>
            <person name="Jing Y."/>
            <person name="Jocker A."/>
            <person name="Kenton S.M."/>
            <person name="Kim D.J."/>
            <person name="Klee K."/>
            <person name="Lai H."/>
            <person name="Lang C."/>
            <person name="Lin S."/>
            <person name="Macmil S.L."/>
            <person name="Magdelenat G."/>
            <person name="Matthews L."/>
            <person name="McCorrison J."/>
            <person name="Monaghan E.L."/>
            <person name="Mun J.H."/>
            <person name="Najar F.Z."/>
            <person name="Nicholson C."/>
            <person name="Noirot C."/>
            <person name="O'Bleness M."/>
            <person name="Paule C.R."/>
            <person name="Poulain J."/>
            <person name="Prion F."/>
            <person name="Qin B."/>
            <person name="Qu C."/>
            <person name="Retzel E.F."/>
            <person name="Riddle C."/>
            <person name="Sallet E."/>
            <person name="Samain S."/>
            <person name="Samson N."/>
            <person name="Sanders I."/>
            <person name="Saurat O."/>
            <person name="Scarpelli C."/>
            <person name="Schiex T."/>
            <person name="Segurens B."/>
            <person name="Severin A.J."/>
            <person name="Sherrier D.J."/>
            <person name="Shi R."/>
            <person name="Sims S."/>
            <person name="Singer S.R."/>
            <person name="Sinharoy S."/>
            <person name="Sterck L."/>
            <person name="Viollet A."/>
            <person name="Wang B.B."/>
            <person name="Wang K."/>
            <person name="Wang M."/>
            <person name="Wang X."/>
            <person name="Warfsmann J."/>
            <person name="Weissenbach J."/>
            <person name="White D.D."/>
            <person name="White J.D."/>
            <person name="Wiley G.B."/>
            <person name="Wincker P."/>
            <person name="Xing Y."/>
            <person name="Yang L."/>
            <person name="Yao Z."/>
            <person name="Ying F."/>
            <person name="Zhai J."/>
            <person name="Zhou L."/>
            <person name="Zuber A."/>
            <person name="Denarie J."/>
            <person name="Dixon R.A."/>
            <person name="May G.D."/>
            <person name="Schwartz D.C."/>
            <person name="Rogers J."/>
            <person name="Quetier F."/>
            <person name="Town C.D."/>
            <person name="Roe B.A."/>
        </authorList>
    </citation>
    <scope>NUCLEOTIDE SEQUENCE [LARGE SCALE GENOMIC DNA]</scope>
    <source>
        <strain evidence="1">A17</strain>
        <strain evidence="2 3">cv. Jemalong A17</strain>
    </source>
</reference>
<evidence type="ECO:0000313" key="2">
    <source>
        <dbReference type="EnsemblPlants" id="AES63950"/>
    </source>
</evidence>
<dbReference type="PaxDb" id="3880-AES63950"/>
<evidence type="ECO:0000313" key="3">
    <source>
        <dbReference type="Proteomes" id="UP000002051"/>
    </source>
</evidence>
<dbReference type="AlphaFoldDB" id="G7IFJ9"/>
<gene>
    <name evidence="1" type="ordered locus">MTR_2g015210</name>
</gene>
<dbReference type="EnsemblPlants" id="AES63950">
    <property type="protein sequence ID" value="AES63950"/>
    <property type="gene ID" value="MTR_2g015210"/>
</dbReference>
<dbReference type="EMBL" id="CM001218">
    <property type="protein sequence ID" value="AES63950.1"/>
    <property type="molecule type" value="Genomic_DNA"/>
</dbReference>
<organism evidence="1 3">
    <name type="scientific">Medicago truncatula</name>
    <name type="common">Barrel medic</name>
    <name type="synonym">Medicago tribuloides</name>
    <dbReference type="NCBI Taxonomy" id="3880"/>
    <lineage>
        <taxon>Eukaryota</taxon>
        <taxon>Viridiplantae</taxon>
        <taxon>Streptophyta</taxon>
        <taxon>Embryophyta</taxon>
        <taxon>Tracheophyta</taxon>
        <taxon>Spermatophyta</taxon>
        <taxon>Magnoliopsida</taxon>
        <taxon>eudicotyledons</taxon>
        <taxon>Gunneridae</taxon>
        <taxon>Pentapetalae</taxon>
        <taxon>rosids</taxon>
        <taxon>fabids</taxon>
        <taxon>Fabales</taxon>
        <taxon>Fabaceae</taxon>
        <taxon>Papilionoideae</taxon>
        <taxon>50 kb inversion clade</taxon>
        <taxon>NPAAA clade</taxon>
        <taxon>Hologalegina</taxon>
        <taxon>IRL clade</taxon>
        <taxon>Trifolieae</taxon>
        <taxon>Medicago</taxon>
    </lineage>
</organism>
<evidence type="ECO:0000313" key="1">
    <source>
        <dbReference type="EMBL" id="AES63950.1"/>
    </source>
</evidence>
<dbReference type="HOGENOM" id="CLU_2501296_0_0_1"/>
<reference evidence="2" key="3">
    <citation type="submission" date="2015-04" db="UniProtKB">
        <authorList>
            <consortium name="EnsemblPlants"/>
        </authorList>
    </citation>
    <scope>IDENTIFICATION</scope>
    <source>
        <strain evidence="2">cv. Jemalong A17</strain>
    </source>
</reference>
<sequence>MKDVIGTLWGVIGTFWFKKNWRQDYFRWVEDVADEIHVEVVIKVAKIKKLVVNAEWTQLIVIIILQGIHGKWLIHILNGDLYILVL</sequence>
<accession>G7IFJ9</accession>
<proteinExistence type="predicted"/>
<dbReference type="Proteomes" id="UP000002051">
    <property type="component" value="Chromosome 2"/>
</dbReference>